<evidence type="ECO:0000313" key="2">
    <source>
        <dbReference type="EMBL" id="KAA3461480.1"/>
    </source>
</evidence>
<evidence type="ECO:0000259" key="1">
    <source>
        <dbReference type="Pfam" id="PF24626"/>
    </source>
</evidence>
<dbReference type="EMBL" id="SMMG02000009">
    <property type="protein sequence ID" value="KAA3461480.1"/>
    <property type="molecule type" value="Genomic_DNA"/>
</dbReference>
<protein>
    <submittedName>
        <fullName evidence="2">Integrase</fullName>
    </submittedName>
</protein>
<dbReference type="PANTHER" id="PTHR45835:SF99">
    <property type="entry name" value="CHROMO DOMAIN-CONTAINING PROTEIN-RELATED"/>
    <property type="match status" value="1"/>
</dbReference>
<keyword evidence="3" id="KW-1185">Reference proteome</keyword>
<dbReference type="Pfam" id="PF24626">
    <property type="entry name" value="SH3_Tf2-1"/>
    <property type="match status" value="1"/>
</dbReference>
<name>A0A5B6UTT3_9ROSI</name>
<gene>
    <name evidence="2" type="ORF">EPI10_028047</name>
</gene>
<dbReference type="SUPFAM" id="SSF53098">
    <property type="entry name" value="Ribonuclease H-like"/>
    <property type="match status" value="1"/>
</dbReference>
<dbReference type="GO" id="GO:0003676">
    <property type="term" value="F:nucleic acid binding"/>
    <property type="evidence" value="ECO:0007669"/>
    <property type="project" value="InterPro"/>
</dbReference>
<organism evidence="2 3">
    <name type="scientific">Gossypium australe</name>
    <dbReference type="NCBI Taxonomy" id="47621"/>
    <lineage>
        <taxon>Eukaryota</taxon>
        <taxon>Viridiplantae</taxon>
        <taxon>Streptophyta</taxon>
        <taxon>Embryophyta</taxon>
        <taxon>Tracheophyta</taxon>
        <taxon>Spermatophyta</taxon>
        <taxon>Magnoliopsida</taxon>
        <taxon>eudicotyledons</taxon>
        <taxon>Gunneridae</taxon>
        <taxon>Pentapetalae</taxon>
        <taxon>rosids</taxon>
        <taxon>malvids</taxon>
        <taxon>Malvales</taxon>
        <taxon>Malvaceae</taxon>
        <taxon>Malvoideae</taxon>
        <taxon>Gossypium</taxon>
    </lineage>
</organism>
<comment type="caution">
    <text evidence="2">The sequence shown here is derived from an EMBL/GenBank/DDBJ whole genome shotgun (WGS) entry which is preliminary data.</text>
</comment>
<dbReference type="PANTHER" id="PTHR45835">
    <property type="entry name" value="YALI0A06105P"/>
    <property type="match status" value="1"/>
</dbReference>
<dbReference type="AlphaFoldDB" id="A0A5B6UTT3"/>
<dbReference type="InterPro" id="IPR036397">
    <property type="entry name" value="RNaseH_sf"/>
</dbReference>
<dbReference type="Gene3D" id="3.30.420.10">
    <property type="entry name" value="Ribonuclease H-like superfamily/Ribonuclease H"/>
    <property type="match status" value="1"/>
</dbReference>
<sequence>MKKILYEAHSGCLSVHSGSTKMYNDLKKSDISEFASKCLICQQVKAEHQVPSGLLQPSSKKKDAIWVVIDQLTKSTHFIPVYTDYSLNRLAELYIDGIVRLHGVPISIISDKDPRFTSQFWKKLQEALGKKLNFSTAFHLIELSERRIHGVDLIKEIEEKVKVIHDYLKEASDLSPWKKTVRFGWKGKLSSRFIGPYEIIERIGPMEYQLALPIELEKIPNVFQ</sequence>
<evidence type="ECO:0000313" key="3">
    <source>
        <dbReference type="Proteomes" id="UP000325315"/>
    </source>
</evidence>
<feature type="domain" description="Tf2-1-like SH3-like" evidence="1">
    <location>
        <begin position="178"/>
        <end position="223"/>
    </location>
</feature>
<dbReference type="InterPro" id="IPR012337">
    <property type="entry name" value="RNaseH-like_sf"/>
</dbReference>
<reference evidence="3" key="1">
    <citation type="journal article" date="2019" name="Plant Biotechnol. J.">
        <title>Genome sequencing of the Australian wild diploid species Gossypium australe highlights disease resistance and delayed gland morphogenesis.</title>
        <authorList>
            <person name="Cai Y."/>
            <person name="Cai X."/>
            <person name="Wang Q."/>
            <person name="Wang P."/>
            <person name="Zhang Y."/>
            <person name="Cai C."/>
            <person name="Xu Y."/>
            <person name="Wang K."/>
            <person name="Zhou Z."/>
            <person name="Wang C."/>
            <person name="Geng S."/>
            <person name="Li B."/>
            <person name="Dong Q."/>
            <person name="Hou Y."/>
            <person name="Wang H."/>
            <person name="Ai P."/>
            <person name="Liu Z."/>
            <person name="Yi F."/>
            <person name="Sun M."/>
            <person name="An G."/>
            <person name="Cheng J."/>
            <person name="Zhang Y."/>
            <person name="Shi Q."/>
            <person name="Xie Y."/>
            <person name="Shi X."/>
            <person name="Chang Y."/>
            <person name="Huang F."/>
            <person name="Chen Y."/>
            <person name="Hong S."/>
            <person name="Mi L."/>
            <person name="Sun Q."/>
            <person name="Zhang L."/>
            <person name="Zhou B."/>
            <person name="Peng R."/>
            <person name="Zhang X."/>
            <person name="Liu F."/>
        </authorList>
    </citation>
    <scope>NUCLEOTIDE SEQUENCE [LARGE SCALE GENOMIC DNA]</scope>
    <source>
        <strain evidence="3">cv. PA1801</strain>
    </source>
</reference>
<dbReference type="InterPro" id="IPR056924">
    <property type="entry name" value="SH3_Tf2-1"/>
</dbReference>
<dbReference type="Proteomes" id="UP000325315">
    <property type="component" value="Unassembled WGS sequence"/>
</dbReference>
<proteinExistence type="predicted"/>
<accession>A0A5B6UTT3</accession>